<feature type="domain" description="DUF4347" evidence="2">
    <location>
        <begin position="32"/>
        <end position="151"/>
    </location>
</feature>
<feature type="signal peptide" evidence="1">
    <location>
        <begin position="1"/>
        <end position="26"/>
    </location>
</feature>
<dbReference type="Proteomes" id="UP000502928">
    <property type="component" value="Chromosome"/>
</dbReference>
<protein>
    <submittedName>
        <fullName evidence="3">DUF4347 domain-containing protein</fullName>
    </submittedName>
</protein>
<proteinExistence type="predicted"/>
<keyword evidence="4" id="KW-1185">Reference proteome</keyword>
<dbReference type="InterPro" id="IPR025592">
    <property type="entry name" value="DUF4347"/>
</dbReference>
<name>A0A6G7IZA5_9FLAO</name>
<dbReference type="RefSeq" id="WP_166247247.1">
    <property type="nucleotide sequence ID" value="NZ_CP049616.1"/>
</dbReference>
<dbReference type="KEGG" id="mut:GVT53_02385"/>
<organism evidence="3 4">
    <name type="scientific">Flagellimonas oceani</name>
    <dbReference type="NCBI Taxonomy" id="2698672"/>
    <lineage>
        <taxon>Bacteria</taxon>
        <taxon>Pseudomonadati</taxon>
        <taxon>Bacteroidota</taxon>
        <taxon>Flavobacteriia</taxon>
        <taxon>Flavobacteriales</taxon>
        <taxon>Flavobacteriaceae</taxon>
        <taxon>Flagellimonas</taxon>
    </lineage>
</organism>
<sequence length="178" mass="19485">MKNLFKQKIRLSFVLFFLLTLSVSIAQTDEAVIVDSDFPNRAGLIASLPVAVTMIESDAAANLAETLKQAMAENPSVKNIHLFAPSTETSISMGEMAYTAEVLDQQLTSSDFSTNRDITLYVYSCTLAKNPSGISLLENISSKTGFNVASCASCKELNEEFKFDYSVRPLTITSNLFE</sequence>
<evidence type="ECO:0000256" key="1">
    <source>
        <dbReference type="SAM" id="SignalP"/>
    </source>
</evidence>
<reference evidence="3 4" key="1">
    <citation type="submission" date="2020-02" db="EMBL/GenBank/DDBJ databases">
        <title>Complete genome of Muricauda sp. 501str8.</title>
        <authorList>
            <person name="Dong B."/>
            <person name="Zhu S."/>
            <person name="Yang J."/>
            <person name="Chen J."/>
        </authorList>
    </citation>
    <scope>NUCLEOTIDE SEQUENCE [LARGE SCALE GENOMIC DNA]</scope>
    <source>
        <strain evidence="3 4">501str8</strain>
    </source>
</reference>
<evidence type="ECO:0000259" key="2">
    <source>
        <dbReference type="Pfam" id="PF14252"/>
    </source>
</evidence>
<feature type="chain" id="PRO_5026149970" evidence="1">
    <location>
        <begin position="27"/>
        <end position="178"/>
    </location>
</feature>
<evidence type="ECO:0000313" key="4">
    <source>
        <dbReference type="Proteomes" id="UP000502928"/>
    </source>
</evidence>
<dbReference type="Pfam" id="PF14252">
    <property type="entry name" value="DUF4347"/>
    <property type="match status" value="1"/>
</dbReference>
<gene>
    <name evidence="3" type="ORF">GVT53_02385</name>
</gene>
<dbReference type="EMBL" id="CP049616">
    <property type="protein sequence ID" value="QII43577.1"/>
    <property type="molecule type" value="Genomic_DNA"/>
</dbReference>
<keyword evidence="1" id="KW-0732">Signal</keyword>
<accession>A0A6G7IZA5</accession>
<dbReference type="AlphaFoldDB" id="A0A6G7IZA5"/>
<evidence type="ECO:0000313" key="3">
    <source>
        <dbReference type="EMBL" id="QII43577.1"/>
    </source>
</evidence>